<proteinExistence type="predicted"/>
<feature type="domain" description="DUF7768" evidence="2">
    <location>
        <begin position="145"/>
        <end position="240"/>
    </location>
</feature>
<dbReference type="EMBL" id="VIQT01000009">
    <property type="protein sequence ID" value="NDO38989.1"/>
    <property type="molecule type" value="Genomic_DNA"/>
</dbReference>
<gene>
    <name evidence="3" type="ORF">FMM72_06920</name>
</gene>
<evidence type="ECO:0000313" key="3">
    <source>
        <dbReference type="EMBL" id="NDO38989.1"/>
    </source>
</evidence>
<dbReference type="Proteomes" id="UP000462501">
    <property type="component" value="Unassembled WGS sequence"/>
</dbReference>
<dbReference type="InterPro" id="IPR056670">
    <property type="entry name" value="DUF7768"/>
</dbReference>
<feature type="compositionally biased region" description="Basic residues" evidence="1">
    <location>
        <begin position="250"/>
        <end position="263"/>
    </location>
</feature>
<sequence length="263" mass="29944">MSSFFEQELWHLFGDGKTFDNPACSGWACLGTLGRDLRVRAQFISTHISGEYNALKLTVLNRTDGPVDTLTLKLKDLLGKKPVPGNPNFRSGVTPHIWEDYGKFEWYAYRPTEADYETIRQAAKQYLDVFRDRQQERVQNQDGPKLVYICAPLRGDVEKNIEFARQKAQEVFQAGDIPVCPHLMFPPVADPENPQQDQAAQEMGLRLVESCQQVNVYGPEWTEGMWAEIRHAMDLGIEVKTDQQTIGHSPPRRQVPRKGKGAR</sequence>
<accession>A0A845SPL7</accession>
<evidence type="ECO:0000313" key="4">
    <source>
        <dbReference type="Proteomes" id="UP000462501"/>
    </source>
</evidence>
<evidence type="ECO:0000259" key="2">
    <source>
        <dbReference type="Pfam" id="PF24963"/>
    </source>
</evidence>
<evidence type="ECO:0000256" key="1">
    <source>
        <dbReference type="SAM" id="MobiDB-lite"/>
    </source>
</evidence>
<protein>
    <recommendedName>
        <fullName evidence="2">DUF7768 domain-containing protein</fullName>
    </recommendedName>
</protein>
<dbReference type="RefSeq" id="WP_162220968.1">
    <property type="nucleotide sequence ID" value="NZ_JANJZM010000012.1"/>
</dbReference>
<organism evidence="3 4">
    <name type="scientific">Anaerotruncus colihominis</name>
    <dbReference type="NCBI Taxonomy" id="169435"/>
    <lineage>
        <taxon>Bacteria</taxon>
        <taxon>Bacillati</taxon>
        <taxon>Bacillota</taxon>
        <taxon>Clostridia</taxon>
        <taxon>Eubacteriales</taxon>
        <taxon>Oscillospiraceae</taxon>
        <taxon>Anaerotruncus</taxon>
    </lineage>
</organism>
<dbReference type="Gene3D" id="3.40.50.10400">
    <property type="entry name" value="Hypothetical protein PA1492"/>
    <property type="match status" value="1"/>
</dbReference>
<feature type="region of interest" description="Disordered" evidence="1">
    <location>
        <begin position="241"/>
        <end position="263"/>
    </location>
</feature>
<dbReference type="AlphaFoldDB" id="A0A845SPL7"/>
<name>A0A845SPL7_9FIRM</name>
<reference evidence="3 4" key="1">
    <citation type="submission" date="2019-06" db="EMBL/GenBank/DDBJ databases">
        <title>Draft genome sequences of 15 bacterial species constituting the stable defined intestinal microbiota of the GM15 gnotobiotic mouse model.</title>
        <authorList>
            <person name="Elie C."/>
            <person name="Mathieu A."/>
            <person name="Saliou A."/>
            <person name="Darnaud M."/>
            <person name="Leulier F."/>
            <person name="Tamellini A."/>
        </authorList>
    </citation>
    <scope>NUCLEOTIDE SEQUENCE [LARGE SCALE GENOMIC DNA]</scope>
    <source>
        <strain evidence="3 4">JM4-15</strain>
    </source>
</reference>
<comment type="caution">
    <text evidence="3">The sequence shown here is derived from an EMBL/GenBank/DDBJ whole genome shotgun (WGS) entry which is preliminary data.</text>
</comment>
<dbReference type="Pfam" id="PF24963">
    <property type="entry name" value="DUF7768"/>
    <property type="match status" value="1"/>
</dbReference>